<reference evidence="7 8" key="1">
    <citation type="submission" date="2020-02" db="EMBL/GenBank/DDBJ databases">
        <title>Draft genome sequence of Haematococcus lacustris strain NIES-144.</title>
        <authorList>
            <person name="Morimoto D."/>
            <person name="Nakagawa S."/>
            <person name="Yoshida T."/>
            <person name="Sawayama S."/>
        </authorList>
    </citation>
    <scope>NUCLEOTIDE SEQUENCE [LARGE SCALE GENOMIC DNA]</scope>
    <source>
        <strain evidence="7 8">NIES-144</strain>
    </source>
</reference>
<accession>A0A699ZUX7</accession>
<dbReference type="PANTHER" id="PTHR43811">
    <property type="entry name" value="FKBP-TYPE PEPTIDYL-PROLYL CIS-TRANS ISOMERASE FKPA"/>
    <property type="match status" value="1"/>
</dbReference>
<evidence type="ECO:0000259" key="6">
    <source>
        <dbReference type="PROSITE" id="PS50059"/>
    </source>
</evidence>
<dbReference type="GO" id="GO:0003755">
    <property type="term" value="F:peptidyl-prolyl cis-trans isomerase activity"/>
    <property type="evidence" value="ECO:0007669"/>
    <property type="project" value="UniProtKB-KW"/>
</dbReference>
<comment type="catalytic activity">
    <reaction evidence="1 5">
        <text>[protein]-peptidylproline (omega=180) = [protein]-peptidylproline (omega=0)</text>
        <dbReference type="Rhea" id="RHEA:16237"/>
        <dbReference type="Rhea" id="RHEA-COMP:10747"/>
        <dbReference type="Rhea" id="RHEA-COMP:10748"/>
        <dbReference type="ChEBI" id="CHEBI:83833"/>
        <dbReference type="ChEBI" id="CHEBI:83834"/>
        <dbReference type="EC" id="5.2.1.8"/>
    </reaction>
</comment>
<dbReference type="SUPFAM" id="SSF54534">
    <property type="entry name" value="FKBP-like"/>
    <property type="match status" value="1"/>
</dbReference>
<feature type="non-terminal residue" evidence="7">
    <location>
        <position position="1"/>
    </location>
</feature>
<gene>
    <name evidence="7" type="ORF">HaLaN_19978</name>
</gene>
<name>A0A699ZUX7_HAELA</name>
<protein>
    <recommendedName>
        <fullName evidence="2 5">peptidylprolyl isomerase</fullName>
        <ecNumber evidence="2 5">5.2.1.8</ecNumber>
    </recommendedName>
</protein>
<dbReference type="Proteomes" id="UP000485058">
    <property type="component" value="Unassembled WGS sequence"/>
</dbReference>
<dbReference type="EC" id="5.2.1.8" evidence="2 5"/>
<proteinExistence type="predicted"/>
<evidence type="ECO:0000313" key="7">
    <source>
        <dbReference type="EMBL" id="GFH22504.1"/>
    </source>
</evidence>
<feature type="domain" description="PPIase FKBP-type" evidence="6">
    <location>
        <begin position="24"/>
        <end position="88"/>
    </location>
</feature>
<sequence length="88" mass="9325">LGPGATCLQIQELAQGQGPSPAPGDTVLIDYVLRRPNGYFIYSTVEGVSFQPRDIPVGPVAFRVGVDPSWIQGLQEVVAGMRQGGKLS</sequence>
<dbReference type="EMBL" id="BLLF01002053">
    <property type="protein sequence ID" value="GFH22504.1"/>
    <property type="molecule type" value="Genomic_DNA"/>
</dbReference>
<dbReference type="PANTHER" id="PTHR43811:SF26">
    <property type="entry name" value="PEPTIDYL-PROLYL CIS-TRANS ISOMERASE FKBP16-1, CHLOROPLASTIC"/>
    <property type="match status" value="1"/>
</dbReference>
<comment type="caution">
    <text evidence="7">The sequence shown here is derived from an EMBL/GenBank/DDBJ whole genome shotgun (WGS) entry which is preliminary data.</text>
</comment>
<organism evidence="7 8">
    <name type="scientific">Haematococcus lacustris</name>
    <name type="common">Green alga</name>
    <name type="synonym">Haematococcus pluvialis</name>
    <dbReference type="NCBI Taxonomy" id="44745"/>
    <lineage>
        <taxon>Eukaryota</taxon>
        <taxon>Viridiplantae</taxon>
        <taxon>Chlorophyta</taxon>
        <taxon>core chlorophytes</taxon>
        <taxon>Chlorophyceae</taxon>
        <taxon>CS clade</taxon>
        <taxon>Chlamydomonadales</taxon>
        <taxon>Haematococcaceae</taxon>
        <taxon>Haematococcus</taxon>
    </lineage>
</organism>
<dbReference type="InterPro" id="IPR001179">
    <property type="entry name" value="PPIase_FKBP_dom"/>
</dbReference>
<dbReference type="InterPro" id="IPR046357">
    <property type="entry name" value="PPIase_dom_sf"/>
</dbReference>
<evidence type="ECO:0000313" key="8">
    <source>
        <dbReference type="Proteomes" id="UP000485058"/>
    </source>
</evidence>
<evidence type="ECO:0000256" key="3">
    <source>
        <dbReference type="ARBA" id="ARBA00023110"/>
    </source>
</evidence>
<keyword evidence="3 5" id="KW-0697">Rotamase</keyword>
<evidence type="ECO:0000256" key="5">
    <source>
        <dbReference type="PROSITE-ProRule" id="PRU00277"/>
    </source>
</evidence>
<keyword evidence="8" id="KW-1185">Reference proteome</keyword>
<evidence type="ECO:0000256" key="2">
    <source>
        <dbReference type="ARBA" id="ARBA00013194"/>
    </source>
</evidence>
<evidence type="ECO:0000256" key="4">
    <source>
        <dbReference type="ARBA" id="ARBA00023235"/>
    </source>
</evidence>
<keyword evidence="4 5" id="KW-0413">Isomerase</keyword>
<evidence type="ECO:0000256" key="1">
    <source>
        <dbReference type="ARBA" id="ARBA00000971"/>
    </source>
</evidence>
<dbReference type="AlphaFoldDB" id="A0A699ZUX7"/>
<dbReference type="PROSITE" id="PS50059">
    <property type="entry name" value="FKBP_PPIASE"/>
    <property type="match status" value="1"/>
</dbReference>
<dbReference type="Gene3D" id="3.10.50.40">
    <property type="match status" value="1"/>
</dbReference>